<keyword evidence="2" id="KW-1133">Transmembrane helix</keyword>
<keyword evidence="2" id="KW-0472">Membrane</keyword>
<name>A0A1I7UPL7_9PELO</name>
<keyword evidence="3" id="KW-1185">Reference proteome</keyword>
<organism evidence="3 4">
    <name type="scientific">Caenorhabditis tropicalis</name>
    <dbReference type="NCBI Taxonomy" id="1561998"/>
    <lineage>
        <taxon>Eukaryota</taxon>
        <taxon>Metazoa</taxon>
        <taxon>Ecdysozoa</taxon>
        <taxon>Nematoda</taxon>
        <taxon>Chromadorea</taxon>
        <taxon>Rhabditida</taxon>
        <taxon>Rhabditina</taxon>
        <taxon>Rhabditomorpha</taxon>
        <taxon>Rhabditoidea</taxon>
        <taxon>Rhabditidae</taxon>
        <taxon>Peloderinae</taxon>
        <taxon>Caenorhabditis</taxon>
    </lineage>
</organism>
<dbReference type="WBParaSite" id="Csp11.Scaffold630.g18075.t1">
    <property type="protein sequence ID" value="Csp11.Scaffold630.g18075.t1"/>
    <property type="gene ID" value="Csp11.Scaffold630.g18075"/>
</dbReference>
<evidence type="ECO:0000313" key="3">
    <source>
        <dbReference type="Proteomes" id="UP000095282"/>
    </source>
</evidence>
<dbReference type="Proteomes" id="UP000095282">
    <property type="component" value="Unplaced"/>
</dbReference>
<evidence type="ECO:0000313" key="4">
    <source>
        <dbReference type="WBParaSite" id="Csp11.Scaffold630.g18075.t1"/>
    </source>
</evidence>
<keyword evidence="2" id="KW-0812">Transmembrane</keyword>
<protein>
    <submittedName>
        <fullName evidence="4">Neur_chan_memb domain-containing protein</fullName>
    </submittedName>
</protein>
<proteinExistence type="predicted"/>
<evidence type="ECO:0000256" key="1">
    <source>
        <dbReference type="SAM" id="MobiDB-lite"/>
    </source>
</evidence>
<feature type="transmembrane region" description="Helical" evidence="2">
    <location>
        <begin position="54"/>
        <end position="75"/>
    </location>
</feature>
<reference evidence="4" key="1">
    <citation type="submission" date="2016-11" db="UniProtKB">
        <authorList>
            <consortium name="WormBaseParasite"/>
        </authorList>
    </citation>
    <scope>IDENTIFICATION</scope>
</reference>
<feature type="region of interest" description="Disordered" evidence="1">
    <location>
        <begin position="1"/>
        <end position="39"/>
    </location>
</feature>
<sequence length="85" mass="9452">MGTGRSKIHISSPRMSLQEDIDSDDSDASSVSEQPYRPPSNCSFYAKHHLMMEFGLLMLLCLGVVGLILLISLAFKEITPMMPKH</sequence>
<dbReference type="AlphaFoldDB" id="A0A1I7UPL7"/>
<evidence type="ECO:0000256" key="2">
    <source>
        <dbReference type="SAM" id="Phobius"/>
    </source>
</evidence>
<accession>A0A1I7UPL7</accession>